<accession>A0A7C4AHK1</accession>
<organism evidence="1">
    <name type="scientific">Fundidesulfovibrio putealis</name>
    <dbReference type="NCBI Taxonomy" id="270496"/>
    <lineage>
        <taxon>Bacteria</taxon>
        <taxon>Pseudomonadati</taxon>
        <taxon>Thermodesulfobacteriota</taxon>
        <taxon>Desulfovibrionia</taxon>
        <taxon>Desulfovibrionales</taxon>
        <taxon>Desulfovibrionaceae</taxon>
        <taxon>Fundidesulfovibrio</taxon>
    </lineage>
</organism>
<name>A0A7C4AHK1_9BACT</name>
<protein>
    <submittedName>
        <fullName evidence="1">Uncharacterized protein</fullName>
    </submittedName>
</protein>
<dbReference type="EMBL" id="DSRP01000574">
    <property type="protein sequence ID" value="HGG92940.1"/>
    <property type="molecule type" value="Genomic_DNA"/>
</dbReference>
<dbReference type="AlphaFoldDB" id="A0A7C4AHK1"/>
<reference evidence="1" key="1">
    <citation type="journal article" date="2020" name="mSystems">
        <title>Genome- and Community-Level Interaction Insights into Carbon Utilization and Element Cycling Functions of Hydrothermarchaeota in Hydrothermal Sediment.</title>
        <authorList>
            <person name="Zhou Z."/>
            <person name="Liu Y."/>
            <person name="Xu W."/>
            <person name="Pan J."/>
            <person name="Luo Z.H."/>
            <person name="Li M."/>
        </authorList>
    </citation>
    <scope>NUCLEOTIDE SEQUENCE [LARGE SCALE GENOMIC DNA]</scope>
    <source>
        <strain evidence="1">SpSt-413</strain>
    </source>
</reference>
<sequence>MNSIETRYGTLGPVDHVSAAPDGTVLSCVPAAPLTIRTPLGTLVAQHTTDDLRRPKVEPLEFHPDGTLRTIALETQTVVPTPLGPMAAELLTFYPGGELRRVFPLNGKLSGYWSEKEEVTLTAPMRIPTPAGDVEALIVGVQFHPGGALRSLTLWPGHSVEIDTPVGRQRARVGMAFHPDGALRSFEPASMIEVQSPIGALAAFDPHALGIHGDENSLCFHPDGSLAGLSTPRDTVTVTLPDGQVRRFAPTMVPNLCDERVQDIQALRICFHPGTVALGDDSRDAFPLEGHGFALGRLLQNLFAPISYACDICG</sequence>
<evidence type="ECO:0000313" key="1">
    <source>
        <dbReference type="EMBL" id="HGG92940.1"/>
    </source>
</evidence>
<comment type="caution">
    <text evidence="1">The sequence shown here is derived from an EMBL/GenBank/DDBJ whole genome shotgun (WGS) entry which is preliminary data.</text>
</comment>
<dbReference type="SUPFAM" id="SSF63829">
    <property type="entry name" value="Calcium-dependent phosphotriesterase"/>
    <property type="match status" value="1"/>
</dbReference>
<gene>
    <name evidence="1" type="ORF">ENR59_08335</name>
</gene>
<proteinExistence type="predicted"/>